<reference evidence="2" key="1">
    <citation type="submission" date="2022-05" db="EMBL/GenBank/DDBJ databases">
        <authorList>
            <person name="Oliphant S.A."/>
            <person name="Watson-Haigh N.S."/>
            <person name="Sumby K.M."/>
            <person name="Gardner J.M."/>
            <person name="Jiranek V."/>
        </authorList>
    </citation>
    <scope>NUCLEOTIDE SEQUENCE</scope>
    <source>
        <strain evidence="2">KI11_C11</strain>
    </source>
</reference>
<accession>A0ABY5BSG5</accession>
<organism evidence="2 3">
    <name type="scientific">Fructilactobacillus hinvesii</name>
    <dbReference type="NCBI Taxonomy" id="2940300"/>
    <lineage>
        <taxon>Bacteria</taxon>
        <taxon>Bacillati</taxon>
        <taxon>Bacillota</taxon>
        <taxon>Bacilli</taxon>
        <taxon>Lactobacillales</taxon>
        <taxon>Lactobacillaceae</taxon>
        <taxon>Fructilactobacillus</taxon>
    </lineage>
</organism>
<dbReference type="Proteomes" id="UP001057025">
    <property type="component" value="Chromosome"/>
</dbReference>
<name>A0ABY5BSG5_9LACO</name>
<evidence type="ECO:0000313" key="2">
    <source>
        <dbReference type="EMBL" id="USS88002.1"/>
    </source>
</evidence>
<dbReference type="InterPro" id="IPR056088">
    <property type="entry name" value="DUF7671"/>
</dbReference>
<keyword evidence="3" id="KW-1185">Reference proteome</keyword>
<dbReference type="EMBL" id="CP097118">
    <property type="protein sequence ID" value="USS88002.1"/>
    <property type="molecule type" value="Genomic_DNA"/>
</dbReference>
<evidence type="ECO:0000259" key="1">
    <source>
        <dbReference type="Pfam" id="PF24710"/>
    </source>
</evidence>
<feature type="domain" description="DUF7671" evidence="1">
    <location>
        <begin position="3"/>
        <end position="98"/>
    </location>
</feature>
<sequence>MAQQYKVLRFVGVPVAQTENGLYKIKTDQTGQFKLHEWRIGKHTKGHYQGLGQIFITENHMRIAIVAATDVPFKKRHQYQPMARFLPATVSAEVLARAQTKLEEL</sequence>
<proteinExistence type="predicted"/>
<dbReference type="RefSeq" id="WP_252797291.1">
    <property type="nucleotide sequence ID" value="NZ_CP097118.1"/>
</dbReference>
<dbReference type="Pfam" id="PF24710">
    <property type="entry name" value="DUF7671"/>
    <property type="match status" value="1"/>
</dbReference>
<gene>
    <name evidence="2" type="ORF">M3M39_00505</name>
</gene>
<evidence type="ECO:0000313" key="3">
    <source>
        <dbReference type="Proteomes" id="UP001057025"/>
    </source>
</evidence>
<protein>
    <recommendedName>
        <fullName evidence="1">DUF7671 domain-containing protein</fullName>
    </recommendedName>
</protein>